<dbReference type="Gene3D" id="3.40.190.290">
    <property type="match status" value="1"/>
</dbReference>
<evidence type="ECO:0000313" key="6">
    <source>
        <dbReference type="EMBL" id="MBB5019269.1"/>
    </source>
</evidence>
<dbReference type="SUPFAM" id="SSF46785">
    <property type="entry name" value="Winged helix' DNA-binding domain"/>
    <property type="match status" value="1"/>
</dbReference>
<dbReference type="CDD" id="cd05466">
    <property type="entry name" value="PBP2_LTTR_substrate"/>
    <property type="match status" value="1"/>
</dbReference>
<keyword evidence="3 6" id="KW-0238">DNA-binding</keyword>
<proteinExistence type="inferred from homology"/>
<dbReference type="InterPro" id="IPR000847">
    <property type="entry name" value="LysR_HTH_N"/>
</dbReference>
<dbReference type="InterPro" id="IPR036388">
    <property type="entry name" value="WH-like_DNA-bd_sf"/>
</dbReference>
<dbReference type="FunFam" id="1.10.10.10:FF:000001">
    <property type="entry name" value="LysR family transcriptional regulator"/>
    <property type="match status" value="1"/>
</dbReference>
<evidence type="ECO:0000256" key="2">
    <source>
        <dbReference type="ARBA" id="ARBA00023015"/>
    </source>
</evidence>
<dbReference type="AlphaFoldDB" id="A0A840MQB2"/>
<dbReference type="Pfam" id="PF03466">
    <property type="entry name" value="LysR_substrate"/>
    <property type="match status" value="1"/>
</dbReference>
<dbReference type="PANTHER" id="PTHR30126">
    <property type="entry name" value="HTH-TYPE TRANSCRIPTIONAL REGULATOR"/>
    <property type="match status" value="1"/>
</dbReference>
<evidence type="ECO:0000313" key="7">
    <source>
        <dbReference type="Proteomes" id="UP000575898"/>
    </source>
</evidence>
<feature type="domain" description="HTH lysR-type" evidence="5">
    <location>
        <begin position="1"/>
        <end position="58"/>
    </location>
</feature>
<dbReference type="GO" id="GO:0003700">
    <property type="term" value="F:DNA-binding transcription factor activity"/>
    <property type="evidence" value="ECO:0007669"/>
    <property type="project" value="InterPro"/>
</dbReference>
<dbReference type="EMBL" id="JACHHY010000015">
    <property type="protein sequence ID" value="MBB5019269.1"/>
    <property type="molecule type" value="Genomic_DNA"/>
</dbReference>
<evidence type="ECO:0000256" key="3">
    <source>
        <dbReference type="ARBA" id="ARBA00023125"/>
    </source>
</evidence>
<reference evidence="6 7" key="1">
    <citation type="submission" date="2020-08" db="EMBL/GenBank/DDBJ databases">
        <title>Genomic Encyclopedia of Type Strains, Phase IV (KMG-IV): sequencing the most valuable type-strain genomes for metagenomic binning, comparative biology and taxonomic classification.</title>
        <authorList>
            <person name="Goeker M."/>
        </authorList>
    </citation>
    <scope>NUCLEOTIDE SEQUENCE [LARGE SCALE GENOMIC DNA]</scope>
    <source>
        <strain evidence="6 7">DSM 27165</strain>
    </source>
</reference>
<keyword evidence="7" id="KW-1185">Reference proteome</keyword>
<keyword evidence="2" id="KW-0805">Transcription regulation</keyword>
<dbReference type="Gene3D" id="1.10.10.10">
    <property type="entry name" value="Winged helix-like DNA-binding domain superfamily/Winged helix DNA-binding domain"/>
    <property type="match status" value="1"/>
</dbReference>
<keyword evidence="4" id="KW-0804">Transcription</keyword>
<gene>
    <name evidence="6" type="ORF">HNQ59_002567</name>
</gene>
<dbReference type="Pfam" id="PF00126">
    <property type="entry name" value="HTH_1"/>
    <property type="match status" value="1"/>
</dbReference>
<protein>
    <submittedName>
        <fullName evidence="6">DNA-binding transcriptional LysR family regulator</fullName>
    </submittedName>
</protein>
<accession>A0A840MQB2</accession>
<sequence>MEIYQLRTFVAVAQQGHLTQAAEILHLSQPAVTAQIKALEEEMGVSLFERSAGGVTLTKAGQLLLPEAEAILAGARGLITMARGLQGHLTGKVRIGTIADPALLRLADILVEIHRRYPLLDAQTSHSISGVVLNDVRKKELDCGFFIGKNPYVNVHAIAVRELVFRVVAPVAWQDKLANATWKDVGRLPWVWINQFNSYNKLTNELFREHNISPQKVFELDQERTTLALVKAGVGMSLMREELAQEALARGDVIEWGNVRKTASLNFIWPAERDGDLLITAMLDIVRSVWQLPEQAPVAS</sequence>
<dbReference type="PRINTS" id="PR00039">
    <property type="entry name" value="HTHLYSR"/>
</dbReference>
<dbReference type="RefSeq" id="WP_184039820.1">
    <property type="nucleotide sequence ID" value="NZ_JACHHY010000015.1"/>
</dbReference>
<evidence type="ECO:0000256" key="1">
    <source>
        <dbReference type="ARBA" id="ARBA00009437"/>
    </source>
</evidence>
<evidence type="ECO:0000259" key="5">
    <source>
        <dbReference type="PROSITE" id="PS50931"/>
    </source>
</evidence>
<dbReference type="InterPro" id="IPR036390">
    <property type="entry name" value="WH_DNA-bd_sf"/>
</dbReference>
<name>A0A840MQB2_9PROT</name>
<dbReference type="PROSITE" id="PS50931">
    <property type="entry name" value="HTH_LYSR"/>
    <property type="match status" value="1"/>
</dbReference>
<comment type="similarity">
    <text evidence="1">Belongs to the LysR transcriptional regulatory family.</text>
</comment>
<dbReference type="GO" id="GO:0000976">
    <property type="term" value="F:transcription cis-regulatory region binding"/>
    <property type="evidence" value="ECO:0007669"/>
    <property type="project" value="TreeGrafter"/>
</dbReference>
<comment type="caution">
    <text evidence="6">The sequence shown here is derived from an EMBL/GenBank/DDBJ whole genome shotgun (WGS) entry which is preliminary data.</text>
</comment>
<dbReference type="InterPro" id="IPR005119">
    <property type="entry name" value="LysR_subst-bd"/>
</dbReference>
<dbReference type="PANTHER" id="PTHR30126:SF40">
    <property type="entry name" value="HTH-TYPE TRANSCRIPTIONAL REGULATOR GLTR"/>
    <property type="match status" value="1"/>
</dbReference>
<organism evidence="6 7">
    <name type="scientific">Chitinivorax tropicus</name>
    <dbReference type="NCBI Taxonomy" id="714531"/>
    <lineage>
        <taxon>Bacteria</taxon>
        <taxon>Pseudomonadati</taxon>
        <taxon>Pseudomonadota</taxon>
        <taxon>Betaproteobacteria</taxon>
        <taxon>Chitinivorax</taxon>
    </lineage>
</organism>
<dbReference type="Proteomes" id="UP000575898">
    <property type="component" value="Unassembled WGS sequence"/>
</dbReference>
<evidence type="ECO:0000256" key="4">
    <source>
        <dbReference type="ARBA" id="ARBA00023163"/>
    </source>
</evidence>
<dbReference type="SUPFAM" id="SSF53850">
    <property type="entry name" value="Periplasmic binding protein-like II"/>
    <property type="match status" value="1"/>
</dbReference>